<dbReference type="PANTHER" id="PTHR42932:SF3">
    <property type="entry name" value="DNA PROTECTION DURING STARVATION PROTEIN"/>
    <property type="match status" value="1"/>
</dbReference>
<evidence type="ECO:0000256" key="2">
    <source>
        <dbReference type="RuleBase" id="RU003875"/>
    </source>
</evidence>
<dbReference type="PATRIC" id="fig|1768241.3.peg.3809"/>
<comment type="caution">
    <text evidence="4">The sequence shown here is derived from an EMBL/GenBank/DDBJ whole genome shotgun (WGS) entry which is preliminary data.</text>
</comment>
<dbReference type="Pfam" id="PF00210">
    <property type="entry name" value="Ferritin"/>
    <property type="match status" value="1"/>
</dbReference>
<dbReference type="GO" id="GO:0008199">
    <property type="term" value="F:ferric iron binding"/>
    <property type="evidence" value="ECO:0007669"/>
    <property type="project" value="InterPro"/>
</dbReference>
<keyword evidence="4" id="KW-0238">DNA-binding</keyword>
<organism evidence="4 5">
    <name type="scientific">Tritonibacter horizontis</name>
    <dbReference type="NCBI Taxonomy" id="1768241"/>
    <lineage>
        <taxon>Bacteria</taxon>
        <taxon>Pseudomonadati</taxon>
        <taxon>Pseudomonadota</taxon>
        <taxon>Alphaproteobacteria</taxon>
        <taxon>Rhodobacterales</taxon>
        <taxon>Paracoccaceae</taxon>
        <taxon>Tritonibacter</taxon>
    </lineage>
</organism>
<comment type="similarity">
    <text evidence="1 2">Belongs to the Dps family.</text>
</comment>
<dbReference type="PROSITE" id="PS00818">
    <property type="entry name" value="DPS_1"/>
    <property type="match status" value="1"/>
</dbReference>
<feature type="domain" description="Ferritin/DPS" evidence="3">
    <location>
        <begin position="26"/>
        <end position="162"/>
    </location>
</feature>
<dbReference type="RefSeq" id="WP_068247061.1">
    <property type="nucleotide sequence ID" value="NZ_LPUY01000095.1"/>
</dbReference>
<sequence length="165" mass="18351">MTTALDVKPQIAPVKTGVRDTSPIAEGLSDVLADTYRLTLKTHIYHWNVEGPLFFSLHNLTEEQYKNMFTAADDLAERIRALGHLTPAKIGGVLSDSIVDDLGQMPSAGEMCQDLERDHMRLAHRLHALIELAEKRKDMVTGDLATERAAFHEKAAWMLRSLSAS</sequence>
<dbReference type="InterPro" id="IPR023188">
    <property type="entry name" value="DPS_DNA-bd_CS"/>
</dbReference>
<dbReference type="InterPro" id="IPR009078">
    <property type="entry name" value="Ferritin-like_SF"/>
</dbReference>
<dbReference type="InterPro" id="IPR012347">
    <property type="entry name" value="Ferritin-like"/>
</dbReference>
<proteinExistence type="inferred from homology"/>
<evidence type="ECO:0000313" key="5">
    <source>
        <dbReference type="Proteomes" id="UP000068382"/>
    </source>
</evidence>
<keyword evidence="5" id="KW-1185">Reference proteome</keyword>
<evidence type="ECO:0000256" key="1">
    <source>
        <dbReference type="ARBA" id="ARBA00009497"/>
    </source>
</evidence>
<dbReference type="SUPFAM" id="SSF47240">
    <property type="entry name" value="Ferritin-like"/>
    <property type="match status" value="1"/>
</dbReference>
<dbReference type="PRINTS" id="PR01346">
    <property type="entry name" value="HELNAPAPROT"/>
</dbReference>
<accession>A0A132BSW4</accession>
<name>A0A132BSW4_9RHOB</name>
<dbReference type="OrthoDB" id="9797687at2"/>
<dbReference type="InterPro" id="IPR008331">
    <property type="entry name" value="Ferritin_DPS_dom"/>
</dbReference>
<gene>
    <name evidence="4" type="primary">mrgA</name>
    <name evidence="4" type="ORF">TRIHO_36510</name>
</gene>
<protein>
    <submittedName>
        <fullName evidence="4">Metalloregulation DNA-binding stress protein</fullName>
    </submittedName>
</protein>
<dbReference type="CDD" id="cd01043">
    <property type="entry name" value="DPS"/>
    <property type="match status" value="1"/>
</dbReference>
<dbReference type="PIRSF" id="PIRSF005900">
    <property type="entry name" value="Dps"/>
    <property type="match status" value="1"/>
</dbReference>
<dbReference type="PANTHER" id="PTHR42932">
    <property type="entry name" value="GENERAL STRESS PROTEIN 20U"/>
    <property type="match status" value="1"/>
</dbReference>
<dbReference type="GO" id="GO:0003677">
    <property type="term" value="F:DNA binding"/>
    <property type="evidence" value="ECO:0007669"/>
    <property type="project" value="UniProtKB-KW"/>
</dbReference>
<dbReference type="Gene3D" id="1.20.1260.10">
    <property type="match status" value="1"/>
</dbReference>
<evidence type="ECO:0000313" key="4">
    <source>
        <dbReference type="EMBL" id="KUP91488.1"/>
    </source>
</evidence>
<dbReference type="Proteomes" id="UP000068382">
    <property type="component" value="Unassembled WGS sequence"/>
</dbReference>
<dbReference type="EMBL" id="LPUY01000095">
    <property type="protein sequence ID" value="KUP91488.1"/>
    <property type="molecule type" value="Genomic_DNA"/>
</dbReference>
<dbReference type="AlphaFoldDB" id="A0A132BSW4"/>
<dbReference type="InterPro" id="IPR002177">
    <property type="entry name" value="DPS_DNA-bd"/>
</dbReference>
<evidence type="ECO:0000259" key="3">
    <source>
        <dbReference type="Pfam" id="PF00210"/>
    </source>
</evidence>
<dbReference type="GO" id="GO:0016722">
    <property type="term" value="F:oxidoreductase activity, acting on metal ions"/>
    <property type="evidence" value="ECO:0007669"/>
    <property type="project" value="InterPro"/>
</dbReference>
<reference evidence="4 5" key="1">
    <citation type="submission" date="2015-12" db="EMBL/GenBank/DDBJ databases">
        <title>Genome sequence of the marine Rhodobacteraceae strain O3.65, Candidatus Tritonibacter horizontis.</title>
        <authorList>
            <person name="Poehlein A."/>
            <person name="Giebel H.A."/>
            <person name="Voget S."/>
            <person name="Brinkhoff T."/>
        </authorList>
    </citation>
    <scope>NUCLEOTIDE SEQUENCE [LARGE SCALE GENOMIC DNA]</scope>
    <source>
        <strain evidence="4 5">O3.65</strain>
    </source>
</reference>